<accession>A0ACB8DXT0</accession>
<evidence type="ECO:0000313" key="1">
    <source>
        <dbReference type="EMBL" id="KAH7978899.1"/>
    </source>
</evidence>
<keyword evidence="2" id="KW-1185">Reference proteome</keyword>
<protein>
    <submittedName>
        <fullName evidence="1">Uncharacterized protein</fullName>
    </submittedName>
</protein>
<reference evidence="1" key="1">
    <citation type="submission" date="2020-05" db="EMBL/GenBank/DDBJ databases">
        <title>Large-scale comparative analyses of tick genomes elucidate their genetic diversity and vector capacities.</title>
        <authorList>
            <person name="Jia N."/>
            <person name="Wang J."/>
            <person name="Shi W."/>
            <person name="Du L."/>
            <person name="Sun Y."/>
            <person name="Zhan W."/>
            <person name="Jiang J."/>
            <person name="Wang Q."/>
            <person name="Zhang B."/>
            <person name="Ji P."/>
            <person name="Sakyi L.B."/>
            <person name="Cui X."/>
            <person name="Yuan T."/>
            <person name="Jiang B."/>
            <person name="Yang W."/>
            <person name="Lam T.T.-Y."/>
            <person name="Chang Q."/>
            <person name="Ding S."/>
            <person name="Wang X."/>
            <person name="Zhu J."/>
            <person name="Ruan X."/>
            <person name="Zhao L."/>
            <person name="Wei J."/>
            <person name="Que T."/>
            <person name="Du C."/>
            <person name="Cheng J."/>
            <person name="Dai P."/>
            <person name="Han X."/>
            <person name="Huang E."/>
            <person name="Gao Y."/>
            <person name="Liu J."/>
            <person name="Shao H."/>
            <person name="Ye R."/>
            <person name="Li L."/>
            <person name="Wei W."/>
            <person name="Wang X."/>
            <person name="Wang C."/>
            <person name="Yang T."/>
            <person name="Huo Q."/>
            <person name="Li W."/>
            <person name="Guo W."/>
            <person name="Chen H."/>
            <person name="Zhou L."/>
            <person name="Ni X."/>
            <person name="Tian J."/>
            <person name="Zhou Y."/>
            <person name="Sheng Y."/>
            <person name="Liu T."/>
            <person name="Pan Y."/>
            <person name="Xia L."/>
            <person name="Li J."/>
            <person name="Zhao F."/>
            <person name="Cao W."/>
        </authorList>
    </citation>
    <scope>NUCLEOTIDE SEQUENCE</scope>
    <source>
        <strain evidence="1">Dsil-2018</strain>
    </source>
</reference>
<dbReference type="Proteomes" id="UP000821865">
    <property type="component" value="Chromosome 1"/>
</dbReference>
<gene>
    <name evidence="1" type="ORF">HPB49_007249</name>
</gene>
<name>A0ACB8DXT0_DERSI</name>
<sequence>MRKMMDQVVRYLQLVFSVPASAALEERSFSALMRVKAFLRNRMTQGRLTHVLLLNVHKKRAAELHLDAVMKEFVSRTAERTANFSLL</sequence>
<comment type="caution">
    <text evidence="1">The sequence shown here is derived from an EMBL/GenBank/DDBJ whole genome shotgun (WGS) entry which is preliminary data.</text>
</comment>
<dbReference type="EMBL" id="CM023470">
    <property type="protein sequence ID" value="KAH7978899.1"/>
    <property type="molecule type" value="Genomic_DNA"/>
</dbReference>
<organism evidence="1 2">
    <name type="scientific">Dermacentor silvarum</name>
    <name type="common">Tick</name>
    <dbReference type="NCBI Taxonomy" id="543639"/>
    <lineage>
        <taxon>Eukaryota</taxon>
        <taxon>Metazoa</taxon>
        <taxon>Ecdysozoa</taxon>
        <taxon>Arthropoda</taxon>
        <taxon>Chelicerata</taxon>
        <taxon>Arachnida</taxon>
        <taxon>Acari</taxon>
        <taxon>Parasitiformes</taxon>
        <taxon>Ixodida</taxon>
        <taxon>Ixodoidea</taxon>
        <taxon>Ixodidae</taxon>
        <taxon>Rhipicephalinae</taxon>
        <taxon>Dermacentor</taxon>
    </lineage>
</organism>
<evidence type="ECO:0000313" key="2">
    <source>
        <dbReference type="Proteomes" id="UP000821865"/>
    </source>
</evidence>
<proteinExistence type="predicted"/>